<gene>
    <name evidence="5 6" type="primary">tatC</name>
    <name evidence="6" type="ORF">GCM10023331_40290</name>
</gene>
<evidence type="ECO:0000256" key="2">
    <source>
        <dbReference type="ARBA" id="ARBA00022692"/>
    </source>
</evidence>
<organism evidence="6 7">
    <name type="scientific">Algivirga pacifica</name>
    <dbReference type="NCBI Taxonomy" id="1162670"/>
    <lineage>
        <taxon>Bacteria</taxon>
        <taxon>Pseudomonadati</taxon>
        <taxon>Bacteroidota</taxon>
        <taxon>Cytophagia</taxon>
        <taxon>Cytophagales</taxon>
        <taxon>Flammeovirgaceae</taxon>
        <taxon>Algivirga</taxon>
    </lineage>
</organism>
<evidence type="ECO:0000256" key="3">
    <source>
        <dbReference type="ARBA" id="ARBA00022989"/>
    </source>
</evidence>
<protein>
    <recommendedName>
        <fullName evidence="5">Sec-independent protein translocase protein TatC</fullName>
    </recommendedName>
</protein>
<dbReference type="EMBL" id="BAABJX010000068">
    <property type="protein sequence ID" value="GAA4851652.1"/>
    <property type="molecule type" value="Genomic_DNA"/>
</dbReference>
<comment type="caution">
    <text evidence="5">Lacks conserved residue(s) required for the propagation of feature annotation.</text>
</comment>
<comment type="similarity">
    <text evidence="5">Belongs to the TatC family.</text>
</comment>
<keyword evidence="7" id="KW-1185">Reference proteome</keyword>
<proteinExistence type="inferred from homology"/>
<evidence type="ECO:0000256" key="1">
    <source>
        <dbReference type="ARBA" id="ARBA00004141"/>
    </source>
</evidence>
<dbReference type="PANTHER" id="PTHR30371">
    <property type="entry name" value="SEC-INDEPENDENT PROTEIN TRANSLOCASE PROTEIN TATC"/>
    <property type="match status" value="1"/>
</dbReference>
<evidence type="ECO:0000256" key="4">
    <source>
        <dbReference type="ARBA" id="ARBA00023136"/>
    </source>
</evidence>
<dbReference type="Pfam" id="PF00902">
    <property type="entry name" value="TatC"/>
    <property type="match status" value="1"/>
</dbReference>
<evidence type="ECO:0000313" key="6">
    <source>
        <dbReference type="EMBL" id="GAA4851652.1"/>
    </source>
</evidence>
<dbReference type="HAMAP" id="MF_00902">
    <property type="entry name" value="TatC"/>
    <property type="match status" value="1"/>
</dbReference>
<keyword evidence="2 5" id="KW-0812">Transmembrane</keyword>
<feature type="transmembrane region" description="Helical" evidence="5">
    <location>
        <begin position="126"/>
        <end position="145"/>
    </location>
</feature>
<dbReference type="NCBIfam" id="TIGR00945">
    <property type="entry name" value="tatC"/>
    <property type="match status" value="1"/>
</dbReference>
<accession>A0ABP9DLY5</accession>
<keyword evidence="5" id="KW-0653">Protein transport</keyword>
<comment type="subcellular location">
    <subcellularLocation>
        <location evidence="5">Cell membrane</location>
        <topology evidence="5">Multi-pass membrane protein</topology>
    </subcellularLocation>
    <subcellularLocation>
        <location evidence="1">Membrane</location>
        <topology evidence="1">Multi-pass membrane protein</topology>
    </subcellularLocation>
</comment>
<feature type="transmembrane region" description="Helical" evidence="5">
    <location>
        <begin position="12"/>
        <end position="31"/>
    </location>
</feature>
<comment type="subunit">
    <text evidence="5">Forms a complex with TatA.</text>
</comment>
<evidence type="ECO:0000313" key="7">
    <source>
        <dbReference type="Proteomes" id="UP001500298"/>
    </source>
</evidence>
<dbReference type="RefSeq" id="WP_345375157.1">
    <property type="nucleotide sequence ID" value="NZ_BAABJX010000068.1"/>
</dbReference>
<keyword evidence="5" id="KW-0813">Transport</keyword>
<comment type="caution">
    <text evidence="6">The sequence shown here is derived from an EMBL/GenBank/DDBJ whole genome shotgun (WGS) entry which is preliminary data.</text>
</comment>
<comment type="function">
    <text evidence="5">Part of the twin-arginine translocation (Tat) system that transports large folded proteins containing a characteristic twin-arginine motif in their signal peptide across membranes.</text>
</comment>
<keyword evidence="5" id="KW-1003">Cell membrane</keyword>
<feature type="transmembrane region" description="Helical" evidence="5">
    <location>
        <begin position="84"/>
        <end position="105"/>
    </location>
</feature>
<dbReference type="PRINTS" id="PR01840">
    <property type="entry name" value="TATCFAMILY"/>
</dbReference>
<name>A0ABP9DLY5_9BACT</name>
<evidence type="ECO:0000256" key="5">
    <source>
        <dbReference type="HAMAP-Rule" id="MF_00902"/>
    </source>
</evidence>
<keyword evidence="4 5" id="KW-0472">Membrane</keyword>
<dbReference type="Proteomes" id="UP001500298">
    <property type="component" value="Unassembled WGS sequence"/>
</dbReference>
<keyword evidence="3 5" id="KW-1133">Transmembrane helix</keyword>
<dbReference type="PANTHER" id="PTHR30371:SF0">
    <property type="entry name" value="SEC-INDEPENDENT PROTEIN TRANSLOCASE PROTEIN TATC, CHLOROPLASTIC-RELATED"/>
    <property type="match status" value="1"/>
</dbReference>
<keyword evidence="5" id="KW-0811">Translocation</keyword>
<feature type="transmembrane region" description="Helical" evidence="5">
    <location>
        <begin position="175"/>
        <end position="196"/>
    </location>
</feature>
<reference evidence="7" key="1">
    <citation type="journal article" date="2019" name="Int. J. Syst. Evol. Microbiol.">
        <title>The Global Catalogue of Microorganisms (GCM) 10K type strain sequencing project: providing services to taxonomists for standard genome sequencing and annotation.</title>
        <authorList>
            <consortium name="The Broad Institute Genomics Platform"/>
            <consortium name="The Broad Institute Genome Sequencing Center for Infectious Disease"/>
            <person name="Wu L."/>
            <person name="Ma J."/>
        </authorList>
    </citation>
    <scope>NUCLEOTIDE SEQUENCE [LARGE SCALE GENOMIC DNA]</scope>
    <source>
        <strain evidence="7">JCM 18326</strain>
    </source>
</reference>
<dbReference type="InterPro" id="IPR002033">
    <property type="entry name" value="TatC"/>
</dbReference>
<sequence length="271" mass="30330">MSFLDHLEVLRWHLIRSLASILVFATVAFIFNDFVFDQIILAPSRSEFITYQKLCELSSWLGSDALCIKDLQVEIINRKMIGQFSMHIASSFVIGLIFAFPYTFWEIWRFVKPGLYHNEQRATSGATFFVSLLFGLGVTFGYYIVSPLAVNFLTTYQVSASIANTIDLTSYVSTLIMIVLSGGVMFQLPIVTYFVARAGLVGAEDMRTYRKHAIVVILLISAVITPPDVVTQVLIAMPVLLLYEMSIMIAGRVQKRLAKEAEAILGKSVDS</sequence>